<keyword evidence="4" id="KW-0808">Transferase</keyword>
<dbReference type="Proteomes" id="UP000198341">
    <property type="component" value="Chromosome 6"/>
</dbReference>
<evidence type="ECO:0000256" key="6">
    <source>
        <dbReference type="ARBA" id="ARBA00022968"/>
    </source>
</evidence>
<dbReference type="EMBL" id="FO082273">
    <property type="protein sequence ID" value="CCO17331.1"/>
    <property type="molecule type" value="Genomic_DNA"/>
</dbReference>
<keyword evidence="9" id="KW-0472">Membrane</keyword>
<keyword evidence="3" id="KW-0328">Glycosyltransferase</keyword>
<dbReference type="InterPro" id="IPR050943">
    <property type="entry name" value="Glycosyltr_29_Sialyltrsf"/>
</dbReference>
<evidence type="ECO:0000256" key="10">
    <source>
        <dbReference type="ARBA" id="ARBA00023180"/>
    </source>
</evidence>
<evidence type="ECO:0000256" key="1">
    <source>
        <dbReference type="ARBA" id="ARBA00004323"/>
    </source>
</evidence>
<keyword evidence="8" id="KW-0333">Golgi apparatus</keyword>
<organism evidence="12 13">
    <name type="scientific">Bathycoccus prasinos</name>
    <dbReference type="NCBI Taxonomy" id="41875"/>
    <lineage>
        <taxon>Eukaryota</taxon>
        <taxon>Viridiplantae</taxon>
        <taxon>Chlorophyta</taxon>
        <taxon>Mamiellophyceae</taxon>
        <taxon>Mamiellales</taxon>
        <taxon>Bathycoccaceae</taxon>
        <taxon>Bathycoccus</taxon>
    </lineage>
</organism>
<dbReference type="RefSeq" id="XP_007512731.1">
    <property type="nucleotide sequence ID" value="XM_007512669.1"/>
</dbReference>
<feature type="region of interest" description="Disordered" evidence="11">
    <location>
        <begin position="1"/>
        <end position="35"/>
    </location>
</feature>
<keyword evidence="7" id="KW-1133">Transmembrane helix</keyword>
<dbReference type="AlphaFoldDB" id="K8EH22"/>
<keyword evidence="13" id="KW-1185">Reference proteome</keyword>
<dbReference type="InterPro" id="IPR001675">
    <property type="entry name" value="Glyco_trans_29"/>
</dbReference>
<evidence type="ECO:0000256" key="7">
    <source>
        <dbReference type="ARBA" id="ARBA00022989"/>
    </source>
</evidence>
<protein>
    <submittedName>
        <fullName evidence="12">Uncharacterized protein</fullName>
    </submittedName>
</protein>
<dbReference type="Pfam" id="PF00777">
    <property type="entry name" value="Glyco_transf_29"/>
    <property type="match status" value="1"/>
</dbReference>
<evidence type="ECO:0000256" key="11">
    <source>
        <dbReference type="SAM" id="MobiDB-lite"/>
    </source>
</evidence>
<dbReference type="PANTHER" id="PTHR11987">
    <property type="entry name" value="ALPHA-2,8-SIALYLTRANSFERASE"/>
    <property type="match status" value="1"/>
</dbReference>
<dbReference type="GO" id="GO:0006491">
    <property type="term" value="P:N-glycan processing"/>
    <property type="evidence" value="ECO:0007669"/>
    <property type="project" value="TreeGrafter"/>
</dbReference>
<dbReference type="GO" id="GO:0003828">
    <property type="term" value="F:alpha-N-acetylneuraminate alpha-2,8-sialyltransferase activity"/>
    <property type="evidence" value="ECO:0007669"/>
    <property type="project" value="TreeGrafter"/>
</dbReference>
<evidence type="ECO:0000256" key="8">
    <source>
        <dbReference type="ARBA" id="ARBA00023034"/>
    </source>
</evidence>
<feature type="compositionally biased region" description="Low complexity" evidence="11">
    <location>
        <begin position="1"/>
        <end position="19"/>
    </location>
</feature>
<sequence length="378" mass="43246">MESTNNNQKTTQTPPTSSNVVHNNDNGFQQQQNHYSPSVRSKAMTLLFAAFLCAISLFLSTNDASSLVDVESIEDGRIMREGVDVEEAEKESEVDKFGFESKEEEAEEIEVEEKENKYRKEEHDESVLRVFETSNDGESINMTPPDIDYENANKKIVLVGNGRGVLKSRKGEKIDNEHDIVGRFNFFVTKGYERDVGRKLDLWFLNKLKLPGNARFRGSTTTGKSKMNLKMKPTMGYYIPVAFEVSPQCQKKRGPGAKTCVPTSKNKRAIESEKRVLSRAYARFKIHPEFVPEVYQRLLHVKYDFRHRFPSTGILALVYCLERFPNSTVSLHGFDFVGETPKIGHYWEKIFKLRTVHSLKLEKQFVGKLIQTGRVSIL</sequence>
<dbReference type="Gene3D" id="3.90.1480.20">
    <property type="entry name" value="Glycosyl transferase family 29"/>
    <property type="match status" value="1"/>
</dbReference>
<evidence type="ECO:0000313" key="13">
    <source>
        <dbReference type="Proteomes" id="UP000198341"/>
    </source>
</evidence>
<comment type="similarity">
    <text evidence="2">Belongs to the glycosyltransferase 29 family.</text>
</comment>
<reference evidence="12 13" key="1">
    <citation type="submission" date="2011-10" db="EMBL/GenBank/DDBJ databases">
        <authorList>
            <person name="Genoscope - CEA"/>
        </authorList>
    </citation>
    <scope>NUCLEOTIDE SEQUENCE [LARGE SCALE GENOMIC DNA]</scope>
    <source>
        <strain evidence="12 13">RCC 1105</strain>
    </source>
</reference>
<accession>K8EH22</accession>
<dbReference type="eggNOG" id="ENOG502T0UF">
    <property type="taxonomic scope" value="Eukaryota"/>
</dbReference>
<dbReference type="GO" id="GO:0000139">
    <property type="term" value="C:Golgi membrane"/>
    <property type="evidence" value="ECO:0007669"/>
    <property type="project" value="UniProtKB-SubCell"/>
</dbReference>
<dbReference type="KEGG" id="bpg:Bathy06g02500"/>
<evidence type="ECO:0000256" key="3">
    <source>
        <dbReference type="ARBA" id="ARBA00022676"/>
    </source>
</evidence>
<proteinExistence type="inferred from homology"/>
<evidence type="ECO:0000256" key="5">
    <source>
        <dbReference type="ARBA" id="ARBA00022692"/>
    </source>
</evidence>
<dbReference type="GO" id="GO:0009311">
    <property type="term" value="P:oligosaccharide metabolic process"/>
    <property type="evidence" value="ECO:0007669"/>
    <property type="project" value="TreeGrafter"/>
</dbReference>
<dbReference type="GeneID" id="19015230"/>
<evidence type="ECO:0000256" key="9">
    <source>
        <dbReference type="ARBA" id="ARBA00023136"/>
    </source>
</evidence>
<evidence type="ECO:0000256" key="2">
    <source>
        <dbReference type="ARBA" id="ARBA00006003"/>
    </source>
</evidence>
<evidence type="ECO:0000313" key="12">
    <source>
        <dbReference type="EMBL" id="CCO17331.1"/>
    </source>
</evidence>
<evidence type="ECO:0000256" key="4">
    <source>
        <dbReference type="ARBA" id="ARBA00022679"/>
    </source>
</evidence>
<name>K8EH22_9CHLO</name>
<keyword evidence="6" id="KW-0735">Signal-anchor</keyword>
<dbReference type="InterPro" id="IPR038578">
    <property type="entry name" value="GT29-like_sf"/>
</dbReference>
<dbReference type="OrthoDB" id="10264956at2759"/>
<feature type="compositionally biased region" description="Polar residues" evidence="11">
    <location>
        <begin position="20"/>
        <end position="35"/>
    </location>
</feature>
<comment type="subcellular location">
    <subcellularLocation>
        <location evidence="1">Golgi apparatus membrane</location>
        <topology evidence="1">Single-pass type II membrane protein</topology>
    </subcellularLocation>
</comment>
<gene>
    <name evidence="12" type="ORF">Bathy06g02500</name>
</gene>
<keyword evidence="5" id="KW-0812">Transmembrane</keyword>
<keyword evidence="10" id="KW-0325">Glycoprotein</keyword>
<dbReference type="PANTHER" id="PTHR11987:SF53">
    <property type="entry name" value="ALPHA-2,8-SIALYLTRANSFERASE 8F-LIKE"/>
    <property type="match status" value="1"/>
</dbReference>